<evidence type="ECO:0000256" key="2">
    <source>
        <dbReference type="ARBA" id="ARBA00022692"/>
    </source>
</evidence>
<evidence type="ECO:0000256" key="1">
    <source>
        <dbReference type="ARBA" id="ARBA00004477"/>
    </source>
</evidence>
<evidence type="ECO:0000256" key="4">
    <source>
        <dbReference type="ARBA" id="ARBA00022989"/>
    </source>
</evidence>
<feature type="domain" description="Reticulon" evidence="8">
    <location>
        <begin position="176"/>
        <end position="351"/>
    </location>
</feature>
<dbReference type="EMBL" id="MVBO01000005">
    <property type="protein sequence ID" value="OZJ06228.1"/>
    <property type="molecule type" value="Genomic_DNA"/>
</dbReference>
<name>A0A261Y6M0_9FUNG</name>
<evidence type="ECO:0000256" key="7">
    <source>
        <dbReference type="SAM" id="MobiDB-lite"/>
    </source>
</evidence>
<keyword evidence="10" id="KW-1185">Reference proteome</keyword>
<evidence type="ECO:0000313" key="10">
    <source>
        <dbReference type="Proteomes" id="UP000242875"/>
    </source>
</evidence>
<dbReference type="AlphaFoldDB" id="A0A261Y6M0"/>
<evidence type="ECO:0000256" key="6">
    <source>
        <dbReference type="RuleBase" id="RU363132"/>
    </source>
</evidence>
<gene>
    <name evidence="9" type="ORF">BZG36_00769</name>
</gene>
<feature type="transmembrane region" description="Helical" evidence="6">
    <location>
        <begin position="186"/>
        <end position="205"/>
    </location>
</feature>
<proteinExistence type="predicted"/>
<accession>A0A261Y6M0</accession>
<reference evidence="9 10" key="1">
    <citation type="journal article" date="2017" name="Mycologia">
        <title>Bifiguratus adelaidae, gen. et sp. nov., a new member of Mucoromycotina in endophytic and soil-dwelling habitats.</title>
        <authorList>
            <person name="Torres-Cruz T.J."/>
            <person name="Billingsley Tobias T.L."/>
            <person name="Almatruk M."/>
            <person name="Hesse C."/>
            <person name="Kuske C.R."/>
            <person name="Desiro A."/>
            <person name="Benucci G.M."/>
            <person name="Bonito G."/>
            <person name="Stajich J.E."/>
            <person name="Dunlap C."/>
            <person name="Arnold A.E."/>
            <person name="Porras-Alfaro A."/>
        </authorList>
    </citation>
    <scope>NUCLEOTIDE SEQUENCE [LARGE SCALE GENOMIC DNA]</scope>
    <source>
        <strain evidence="9 10">AZ0501</strain>
    </source>
</reference>
<dbReference type="InterPro" id="IPR003388">
    <property type="entry name" value="Reticulon"/>
</dbReference>
<feature type="compositionally biased region" description="Low complexity" evidence="7">
    <location>
        <begin position="52"/>
        <end position="63"/>
    </location>
</feature>
<feature type="compositionally biased region" description="Polar residues" evidence="7">
    <location>
        <begin position="1"/>
        <end position="35"/>
    </location>
</feature>
<keyword evidence="4 6" id="KW-1133">Transmembrane helix</keyword>
<dbReference type="Pfam" id="PF02453">
    <property type="entry name" value="Reticulon"/>
    <property type="match status" value="1"/>
</dbReference>
<keyword evidence="3 6" id="KW-0256">Endoplasmic reticulum</keyword>
<evidence type="ECO:0000313" key="9">
    <source>
        <dbReference type="EMBL" id="OZJ06228.1"/>
    </source>
</evidence>
<keyword evidence="2 6" id="KW-0812">Transmembrane</keyword>
<comment type="caution">
    <text evidence="9">The sequence shown here is derived from an EMBL/GenBank/DDBJ whole genome shotgun (WGS) entry which is preliminary data.</text>
</comment>
<protein>
    <recommendedName>
        <fullName evidence="6">Reticulon-like protein</fullName>
    </recommendedName>
</protein>
<dbReference type="OrthoDB" id="567788at2759"/>
<dbReference type="PROSITE" id="PS50845">
    <property type="entry name" value="RETICULON"/>
    <property type="match status" value="1"/>
</dbReference>
<dbReference type="Proteomes" id="UP000242875">
    <property type="component" value="Unassembled WGS sequence"/>
</dbReference>
<feature type="transmembrane region" description="Helical" evidence="6">
    <location>
        <begin position="211"/>
        <end position="232"/>
    </location>
</feature>
<evidence type="ECO:0000256" key="3">
    <source>
        <dbReference type="ARBA" id="ARBA00022824"/>
    </source>
</evidence>
<keyword evidence="5 6" id="KW-0472">Membrane</keyword>
<organism evidence="9 10">
    <name type="scientific">Bifiguratus adelaidae</name>
    <dbReference type="NCBI Taxonomy" id="1938954"/>
    <lineage>
        <taxon>Eukaryota</taxon>
        <taxon>Fungi</taxon>
        <taxon>Fungi incertae sedis</taxon>
        <taxon>Mucoromycota</taxon>
        <taxon>Mucoromycotina</taxon>
        <taxon>Endogonomycetes</taxon>
        <taxon>Endogonales</taxon>
        <taxon>Endogonales incertae sedis</taxon>
        <taxon>Bifiguratus</taxon>
    </lineage>
</organism>
<feature type="region of interest" description="Disordered" evidence="7">
    <location>
        <begin position="1"/>
        <end position="63"/>
    </location>
</feature>
<sequence>MAETYQPNMSYDNAGLTGNSAPDSTPTVMDSSQVAKENMAAAQTHAQEQEWASSAPSAASGSTLSNLVDTAKTTGQDTLNTTQSIASDKSQQAQANLAGATQQTQQALNSAQTAAKQNIAAVQNSAQSKVNQVSEAAVRHANAAKANVRQGVQAQLNDLPNVNFDENPRHFVRTHVRHLTLWENPVHSGIFLAVLVLILGLSAKFSPLHLLAAAFTILTGVNVLYTVVFGAVKGAFGGAQDQPTTSPLQHYLPLDPLISKTTSARVSSYITDEANFVWSEARKIILCEHGIVPSIAWLSGSFILWSVAKRVPSIYLAATAVLVAFTVPKIYQSNQQVIDHHVNLAREQANQHITTAVDLAKTHTNTLLNRAQQVKNDAVNQVKTQYAAKTQGTPVKKTQ</sequence>
<evidence type="ECO:0000256" key="5">
    <source>
        <dbReference type="ARBA" id="ARBA00023136"/>
    </source>
</evidence>
<comment type="subcellular location">
    <subcellularLocation>
        <location evidence="1 6">Endoplasmic reticulum membrane</location>
        <topology evidence="1 6">Multi-pass membrane protein</topology>
    </subcellularLocation>
</comment>
<dbReference type="GO" id="GO:0005789">
    <property type="term" value="C:endoplasmic reticulum membrane"/>
    <property type="evidence" value="ECO:0007669"/>
    <property type="project" value="UniProtKB-SubCell"/>
</dbReference>
<evidence type="ECO:0000259" key="8">
    <source>
        <dbReference type="PROSITE" id="PS50845"/>
    </source>
</evidence>